<dbReference type="KEGG" id="sge:DWG14_04138"/>
<gene>
    <name evidence="1" type="ORF">DWG14_04138</name>
</gene>
<dbReference type="Proteomes" id="UP000265765">
    <property type="component" value="Chromosome"/>
</dbReference>
<dbReference type="AlphaFoldDB" id="A0AAI8L219"/>
<dbReference type="EMBL" id="CP032427">
    <property type="protein sequence ID" value="AYC39895.1"/>
    <property type="molecule type" value="Genomic_DNA"/>
</dbReference>
<reference evidence="1 2" key="1">
    <citation type="submission" date="2018-09" db="EMBL/GenBank/DDBJ databases">
        <title>Production of Trimethoprim by Streptomyces sp. 3E-1.</title>
        <authorList>
            <person name="Kang H.J."/>
            <person name="Kim S.B."/>
        </authorList>
    </citation>
    <scope>NUCLEOTIDE SEQUENCE [LARGE SCALE GENOMIC DNA]</scope>
    <source>
        <strain evidence="1 2">3E-1</strain>
    </source>
</reference>
<dbReference type="GeneID" id="91283032"/>
<name>A0AAI8L219_9ACTN</name>
<accession>A0AAI8L219</accession>
<organism evidence="1 2">
    <name type="scientific">Streptomyces griseorubiginosus</name>
    <dbReference type="NCBI Taxonomy" id="67304"/>
    <lineage>
        <taxon>Bacteria</taxon>
        <taxon>Bacillati</taxon>
        <taxon>Actinomycetota</taxon>
        <taxon>Actinomycetes</taxon>
        <taxon>Kitasatosporales</taxon>
        <taxon>Streptomycetaceae</taxon>
        <taxon>Streptomyces</taxon>
    </lineage>
</organism>
<evidence type="ECO:0000313" key="2">
    <source>
        <dbReference type="Proteomes" id="UP000265765"/>
    </source>
</evidence>
<sequence>MTPLPRPAETVATDAGMLALWDPESFTDVVDHDTWDLRLGADEDIRRHVRAGSLVPINIRSDGAFAVLVRIGGPDGPAELTERERAHGLVSSDAYLFCSSGRMWLSGIEAVGAEAWPEIVQFELPAGRYSVVIHLIAWEDEVGGVDCDGAPSATALPDFVVLVAPAGPGQDVFRTDVETFDPPGG</sequence>
<protein>
    <submittedName>
        <fullName evidence="1">Uncharacterized protein</fullName>
    </submittedName>
</protein>
<evidence type="ECO:0000313" key="1">
    <source>
        <dbReference type="EMBL" id="AYC39895.1"/>
    </source>
</evidence>
<proteinExistence type="predicted"/>
<dbReference type="RefSeq" id="WP_120051586.1">
    <property type="nucleotide sequence ID" value="NZ_CP032427.1"/>
</dbReference>